<dbReference type="SUPFAM" id="SSF161098">
    <property type="entry name" value="MetI-like"/>
    <property type="match status" value="1"/>
</dbReference>
<evidence type="ECO:0000256" key="6">
    <source>
        <dbReference type="ARBA" id="ARBA00023136"/>
    </source>
</evidence>
<keyword evidence="5 7" id="KW-1133">Transmembrane helix</keyword>
<comment type="similarity">
    <text evidence="7">Belongs to the binding-protein-dependent transport system permease family.</text>
</comment>
<dbReference type="InterPro" id="IPR050366">
    <property type="entry name" value="BP-dependent_transpt_permease"/>
</dbReference>
<keyword evidence="4 7" id="KW-0812">Transmembrane</keyword>
<feature type="transmembrane region" description="Helical" evidence="7">
    <location>
        <begin position="40"/>
        <end position="61"/>
    </location>
</feature>
<keyword evidence="3" id="KW-1003">Cell membrane</keyword>
<feature type="region of interest" description="Disordered" evidence="8">
    <location>
        <begin position="1"/>
        <end position="21"/>
    </location>
</feature>
<feature type="transmembrane region" description="Helical" evidence="7">
    <location>
        <begin position="229"/>
        <end position="247"/>
    </location>
</feature>
<dbReference type="InterPro" id="IPR000515">
    <property type="entry name" value="MetI-like"/>
</dbReference>
<dbReference type="PROSITE" id="PS50928">
    <property type="entry name" value="ABC_TM1"/>
    <property type="match status" value="1"/>
</dbReference>
<evidence type="ECO:0000256" key="8">
    <source>
        <dbReference type="SAM" id="MobiDB-lite"/>
    </source>
</evidence>
<keyword evidence="6 7" id="KW-0472">Membrane</keyword>
<dbReference type="PANTHER" id="PTHR43386">
    <property type="entry name" value="OLIGOPEPTIDE TRANSPORT SYSTEM PERMEASE PROTEIN APPC"/>
    <property type="match status" value="1"/>
</dbReference>
<organism evidence="10 11">
    <name type="scientific">Corticibacter populi</name>
    <dbReference type="NCBI Taxonomy" id="1550736"/>
    <lineage>
        <taxon>Bacteria</taxon>
        <taxon>Pseudomonadati</taxon>
        <taxon>Pseudomonadota</taxon>
        <taxon>Betaproteobacteria</taxon>
        <taxon>Burkholderiales</taxon>
        <taxon>Comamonadaceae</taxon>
        <taxon>Corticibacter</taxon>
    </lineage>
</organism>
<dbReference type="Pfam" id="PF12911">
    <property type="entry name" value="OppC_N"/>
    <property type="match status" value="1"/>
</dbReference>
<accession>A0A3M6QYQ5</accession>
<evidence type="ECO:0000313" key="10">
    <source>
        <dbReference type="EMBL" id="RMX07749.1"/>
    </source>
</evidence>
<evidence type="ECO:0000313" key="11">
    <source>
        <dbReference type="Proteomes" id="UP000278006"/>
    </source>
</evidence>
<keyword evidence="2 7" id="KW-0813">Transport</keyword>
<name>A0A3M6QYQ5_9BURK</name>
<feature type="transmembrane region" description="Helical" evidence="7">
    <location>
        <begin position="103"/>
        <end position="127"/>
    </location>
</feature>
<sequence length="305" mass="32005">MTHSTTSSMSTSGTARPAAVPVAASRGRRFWRALRGQHKAMAGGSIVLLFILAALLAPWLATHPPAAQDLMAAMQAPSAAHWFGTDSFGQDIYSRVLYGARSALWVGFASVALGLVGGVAIGLIAGLKGGRTEWALMRVVDGLLAFPELIMAMAFMAVLGLGVGNVIYALALSFVGPFARMVRADVLQVKQRPFVEAARLMGVPQRDIVVRHVLPNIVSPILIQAGMRVSIAILLGSGLSFLGLGVVPPTPDWGLMISEGRGFIMMAPWMSGIPGVVLAVLLVGLNLAAEGLRDALDPRTRGGHA</sequence>
<dbReference type="EMBL" id="RDQO01000001">
    <property type="protein sequence ID" value="RMX07749.1"/>
    <property type="molecule type" value="Genomic_DNA"/>
</dbReference>
<dbReference type="CDD" id="cd06261">
    <property type="entry name" value="TM_PBP2"/>
    <property type="match status" value="1"/>
</dbReference>
<feature type="transmembrane region" description="Helical" evidence="7">
    <location>
        <begin position="267"/>
        <end position="289"/>
    </location>
</feature>
<dbReference type="GO" id="GO:0005886">
    <property type="term" value="C:plasma membrane"/>
    <property type="evidence" value="ECO:0007669"/>
    <property type="project" value="UniProtKB-SubCell"/>
</dbReference>
<gene>
    <name evidence="10" type="ORF">D8I35_01010</name>
</gene>
<dbReference type="AlphaFoldDB" id="A0A3M6QYQ5"/>
<dbReference type="PANTHER" id="PTHR43386:SF25">
    <property type="entry name" value="PEPTIDE ABC TRANSPORTER PERMEASE PROTEIN"/>
    <property type="match status" value="1"/>
</dbReference>
<reference evidence="10 11" key="1">
    <citation type="submission" date="2018-10" db="EMBL/GenBank/DDBJ databases">
        <title>Draft genome of Cortibacter populi DSM10536.</title>
        <authorList>
            <person name="Bernier A.-M."/>
            <person name="Bernard K."/>
        </authorList>
    </citation>
    <scope>NUCLEOTIDE SEQUENCE [LARGE SCALE GENOMIC DNA]</scope>
    <source>
        <strain evidence="10 11">DSM 105136</strain>
    </source>
</reference>
<feature type="transmembrane region" description="Helical" evidence="7">
    <location>
        <begin position="139"/>
        <end position="159"/>
    </location>
</feature>
<dbReference type="InterPro" id="IPR025966">
    <property type="entry name" value="OppC_N"/>
</dbReference>
<dbReference type="Pfam" id="PF00528">
    <property type="entry name" value="BPD_transp_1"/>
    <property type="match status" value="1"/>
</dbReference>
<dbReference type="InterPro" id="IPR035906">
    <property type="entry name" value="MetI-like_sf"/>
</dbReference>
<dbReference type="OrthoDB" id="9783218at2"/>
<dbReference type="GO" id="GO:0055085">
    <property type="term" value="P:transmembrane transport"/>
    <property type="evidence" value="ECO:0007669"/>
    <property type="project" value="InterPro"/>
</dbReference>
<evidence type="ECO:0000256" key="3">
    <source>
        <dbReference type="ARBA" id="ARBA00022475"/>
    </source>
</evidence>
<dbReference type="RefSeq" id="WP_122225870.1">
    <property type="nucleotide sequence ID" value="NZ_SGWR01000001.1"/>
</dbReference>
<protein>
    <submittedName>
        <fullName evidence="10">ABC transporter permease</fullName>
    </submittedName>
</protein>
<feature type="transmembrane region" description="Helical" evidence="7">
    <location>
        <begin position="165"/>
        <end position="182"/>
    </location>
</feature>
<dbReference type="Gene3D" id="1.10.3720.10">
    <property type="entry name" value="MetI-like"/>
    <property type="match status" value="1"/>
</dbReference>
<evidence type="ECO:0000259" key="9">
    <source>
        <dbReference type="PROSITE" id="PS50928"/>
    </source>
</evidence>
<feature type="domain" description="ABC transmembrane type-1" evidence="9">
    <location>
        <begin position="100"/>
        <end position="289"/>
    </location>
</feature>
<dbReference type="Proteomes" id="UP000278006">
    <property type="component" value="Unassembled WGS sequence"/>
</dbReference>
<evidence type="ECO:0000256" key="5">
    <source>
        <dbReference type="ARBA" id="ARBA00022989"/>
    </source>
</evidence>
<keyword evidence="11" id="KW-1185">Reference proteome</keyword>
<comment type="subcellular location">
    <subcellularLocation>
        <location evidence="1 7">Cell membrane</location>
        <topology evidence="1 7">Multi-pass membrane protein</topology>
    </subcellularLocation>
</comment>
<evidence type="ECO:0000256" key="7">
    <source>
        <dbReference type="RuleBase" id="RU363032"/>
    </source>
</evidence>
<evidence type="ECO:0000256" key="2">
    <source>
        <dbReference type="ARBA" id="ARBA00022448"/>
    </source>
</evidence>
<evidence type="ECO:0000256" key="4">
    <source>
        <dbReference type="ARBA" id="ARBA00022692"/>
    </source>
</evidence>
<evidence type="ECO:0000256" key="1">
    <source>
        <dbReference type="ARBA" id="ARBA00004651"/>
    </source>
</evidence>
<proteinExistence type="inferred from homology"/>
<comment type="caution">
    <text evidence="10">The sequence shown here is derived from an EMBL/GenBank/DDBJ whole genome shotgun (WGS) entry which is preliminary data.</text>
</comment>